<gene>
    <name evidence="3" type="ORF">ASCRUDRAFT_68068</name>
</gene>
<dbReference type="InterPro" id="IPR052594">
    <property type="entry name" value="J_domain-containing_protein"/>
</dbReference>
<keyword evidence="4" id="KW-1185">Reference proteome</keyword>
<dbReference type="InParanoid" id="A0A1D2VR08"/>
<dbReference type="PROSITE" id="PS50076">
    <property type="entry name" value="DNAJ_2"/>
    <property type="match status" value="1"/>
</dbReference>
<proteinExistence type="predicted"/>
<dbReference type="EMBL" id="KV454475">
    <property type="protein sequence ID" value="ODV64028.1"/>
    <property type="molecule type" value="Genomic_DNA"/>
</dbReference>
<dbReference type="GO" id="GO:0031072">
    <property type="term" value="F:heat shock protein binding"/>
    <property type="evidence" value="ECO:0007669"/>
    <property type="project" value="TreeGrafter"/>
</dbReference>
<dbReference type="Proteomes" id="UP000095038">
    <property type="component" value="Unassembled WGS sequence"/>
</dbReference>
<dbReference type="PANTHER" id="PTHR44144:SF1">
    <property type="entry name" value="DNAJ HOMOLOG SUBFAMILY C MEMBER 9"/>
    <property type="match status" value="1"/>
</dbReference>
<dbReference type="InterPro" id="IPR001623">
    <property type="entry name" value="DnaJ_domain"/>
</dbReference>
<dbReference type="SMART" id="SM00271">
    <property type="entry name" value="DnaJ"/>
    <property type="match status" value="1"/>
</dbReference>
<feature type="compositionally biased region" description="Basic and acidic residues" evidence="1">
    <location>
        <begin position="213"/>
        <end position="222"/>
    </location>
</feature>
<dbReference type="Pfam" id="PF00226">
    <property type="entry name" value="DnaJ"/>
    <property type="match status" value="1"/>
</dbReference>
<dbReference type="AlphaFoldDB" id="A0A1D2VR08"/>
<dbReference type="SUPFAM" id="SSF46565">
    <property type="entry name" value="Chaperone J-domain"/>
    <property type="match status" value="1"/>
</dbReference>
<dbReference type="GO" id="GO:0005634">
    <property type="term" value="C:nucleus"/>
    <property type="evidence" value="ECO:0007669"/>
    <property type="project" value="TreeGrafter"/>
</dbReference>
<sequence length="276" mass="33279">MSSIPFPNLDPYETLEAYKDSSPIEIKKQYRKLCLKYHPDKVVNGSDELKEESKMQFEKISFAYYVLQDDGRKKHYDEYKDFEFDRLEDDSEFNWKDYFDVIKGEKITEEVIEKDKKNYQNSDEERQDILKEFLYLKGNFLDLFENIPHLEFSKNEEERIYNLVSEIIENEEINKDDESIAGFDKYKKTRKSRIRHKLRQMRKEAKEAEELMEKLKQKDQTNSKKRKIEGEDDLKQIIMARQSNRLDNLISKLEAKYVKTPKSSKRSRKTRKVSTK</sequence>
<dbReference type="OrthoDB" id="110024at2759"/>
<dbReference type="InterPro" id="IPR036869">
    <property type="entry name" value="J_dom_sf"/>
</dbReference>
<dbReference type="PANTHER" id="PTHR44144">
    <property type="entry name" value="DNAJ HOMOLOG SUBFAMILY C MEMBER 9"/>
    <property type="match status" value="1"/>
</dbReference>
<evidence type="ECO:0000256" key="1">
    <source>
        <dbReference type="SAM" id="MobiDB-lite"/>
    </source>
</evidence>
<protein>
    <submittedName>
        <fullName evidence="3">DnaJ-domain-containing protein</fullName>
    </submittedName>
</protein>
<evidence type="ECO:0000313" key="4">
    <source>
        <dbReference type="Proteomes" id="UP000095038"/>
    </source>
</evidence>
<organism evidence="3 4">
    <name type="scientific">Ascoidea rubescens DSM 1968</name>
    <dbReference type="NCBI Taxonomy" id="1344418"/>
    <lineage>
        <taxon>Eukaryota</taxon>
        <taxon>Fungi</taxon>
        <taxon>Dikarya</taxon>
        <taxon>Ascomycota</taxon>
        <taxon>Saccharomycotina</taxon>
        <taxon>Saccharomycetes</taxon>
        <taxon>Ascoideaceae</taxon>
        <taxon>Ascoidea</taxon>
    </lineage>
</organism>
<dbReference type="CDD" id="cd06257">
    <property type="entry name" value="DnaJ"/>
    <property type="match status" value="1"/>
</dbReference>
<evidence type="ECO:0000313" key="3">
    <source>
        <dbReference type="EMBL" id="ODV64028.1"/>
    </source>
</evidence>
<dbReference type="PRINTS" id="PR00625">
    <property type="entry name" value="JDOMAIN"/>
</dbReference>
<dbReference type="GO" id="GO:0005737">
    <property type="term" value="C:cytoplasm"/>
    <property type="evidence" value="ECO:0007669"/>
    <property type="project" value="TreeGrafter"/>
</dbReference>
<feature type="domain" description="J" evidence="2">
    <location>
        <begin position="10"/>
        <end position="80"/>
    </location>
</feature>
<dbReference type="STRING" id="1344418.A0A1D2VR08"/>
<feature type="region of interest" description="Disordered" evidence="1">
    <location>
        <begin position="213"/>
        <end position="234"/>
    </location>
</feature>
<dbReference type="RefSeq" id="XP_020050335.1">
    <property type="nucleotide sequence ID" value="XM_020191473.1"/>
</dbReference>
<dbReference type="GeneID" id="30965109"/>
<name>A0A1D2VR08_9ASCO</name>
<evidence type="ECO:0000259" key="2">
    <source>
        <dbReference type="PROSITE" id="PS50076"/>
    </source>
</evidence>
<accession>A0A1D2VR08</accession>
<dbReference type="Gene3D" id="1.10.287.110">
    <property type="entry name" value="DnaJ domain"/>
    <property type="match status" value="1"/>
</dbReference>
<dbReference type="Pfam" id="PF23302">
    <property type="entry name" value="HTH_DNAJC9"/>
    <property type="match status" value="1"/>
</dbReference>
<reference evidence="4" key="1">
    <citation type="submission" date="2016-05" db="EMBL/GenBank/DDBJ databases">
        <title>Comparative genomics of biotechnologically important yeasts.</title>
        <authorList>
            <consortium name="DOE Joint Genome Institute"/>
            <person name="Riley R."/>
            <person name="Haridas S."/>
            <person name="Wolfe K.H."/>
            <person name="Lopes M.R."/>
            <person name="Hittinger C.T."/>
            <person name="Goker M."/>
            <person name="Salamov A."/>
            <person name="Wisecaver J."/>
            <person name="Long T.M."/>
            <person name="Aerts A.L."/>
            <person name="Barry K."/>
            <person name="Choi C."/>
            <person name="Clum A."/>
            <person name="Coughlan A.Y."/>
            <person name="Deshpande S."/>
            <person name="Douglass A.P."/>
            <person name="Hanson S.J."/>
            <person name="Klenk H.-P."/>
            <person name="Labutti K."/>
            <person name="Lapidus A."/>
            <person name="Lindquist E."/>
            <person name="Lipzen A."/>
            <person name="Meier-Kolthoff J.P."/>
            <person name="Ohm R.A."/>
            <person name="Otillar R.P."/>
            <person name="Pangilinan J."/>
            <person name="Peng Y."/>
            <person name="Rokas A."/>
            <person name="Rosa C.A."/>
            <person name="Scheuner C."/>
            <person name="Sibirny A.A."/>
            <person name="Slot J.C."/>
            <person name="Stielow J.B."/>
            <person name="Sun H."/>
            <person name="Kurtzman C.P."/>
            <person name="Blackwell M."/>
            <person name="Grigoriev I.V."/>
            <person name="Jeffries T.W."/>
        </authorList>
    </citation>
    <scope>NUCLEOTIDE SEQUENCE [LARGE SCALE GENOMIC DNA]</scope>
    <source>
        <strain evidence="4">DSM 1968</strain>
    </source>
</reference>
<dbReference type="InterPro" id="IPR056453">
    <property type="entry name" value="HTH_DNAJC9"/>
</dbReference>